<feature type="transmembrane region" description="Helical" evidence="11">
    <location>
        <begin position="47"/>
        <end position="66"/>
    </location>
</feature>
<evidence type="ECO:0000313" key="14">
    <source>
        <dbReference type="EMBL" id="OUM89689.1"/>
    </source>
</evidence>
<keyword evidence="9 11" id="KW-0472">Membrane</keyword>
<gene>
    <name evidence="14" type="ORF">BAA01_02690</name>
</gene>
<dbReference type="PROSITE" id="PS51003">
    <property type="entry name" value="CYTB_CTER"/>
    <property type="match status" value="1"/>
</dbReference>
<feature type="domain" description="Cytochrome b/b6 C-terminal region profile" evidence="12">
    <location>
        <begin position="28"/>
        <end position="155"/>
    </location>
</feature>
<evidence type="ECO:0000256" key="8">
    <source>
        <dbReference type="ARBA" id="ARBA00023004"/>
    </source>
</evidence>
<dbReference type="InterPro" id="IPR027387">
    <property type="entry name" value="Cytb/b6-like_sf"/>
</dbReference>
<comment type="subcellular location">
    <subcellularLocation>
        <location evidence="1">Membrane</location>
        <topology evidence="1">Multi-pass membrane protein</topology>
    </subcellularLocation>
</comment>
<evidence type="ECO:0000259" key="13">
    <source>
        <dbReference type="PROSITE" id="PS51007"/>
    </source>
</evidence>
<dbReference type="PANTHER" id="PTHR37823">
    <property type="entry name" value="CYTOCHROME C-553-LIKE"/>
    <property type="match status" value="1"/>
</dbReference>
<reference evidence="15" key="1">
    <citation type="submission" date="2016-06" db="EMBL/GenBank/DDBJ databases">
        <authorList>
            <person name="Nascimento L."/>
            <person name="Pereira R.V."/>
            <person name="Martins L.F."/>
            <person name="Quaggio R.B."/>
            <person name="Silva A.M."/>
            <person name="Setubal J.C."/>
        </authorList>
    </citation>
    <scope>NUCLEOTIDE SEQUENCE [LARGE SCALE GENOMIC DNA]</scope>
</reference>
<proteinExistence type="predicted"/>
<evidence type="ECO:0000256" key="2">
    <source>
        <dbReference type="ARBA" id="ARBA00022448"/>
    </source>
</evidence>
<dbReference type="GO" id="GO:0009055">
    <property type="term" value="F:electron transfer activity"/>
    <property type="evidence" value="ECO:0007669"/>
    <property type="project" value="InterPro"/>
</dbReference>
<dbReference type="Gene3D" id="1.20.810.10">
    <property type="entry name" value="Cytochrome Bc1 Complex, Chain C"/>
    <property type="match status" value="1"/>
</dbReference>
<dbReference type="PANTHER" id="PTHR37823:SF4">
    <property type="entry name" value="MENAQUINOL-CYTOCHROME C REDUCTASE CYTOCHROME B_C SUBUNIT"/>
    <property type="match status" value="1"/>
</dbReference>
<keyword evidence="6" id="KW-0249">Electron transport</keyword>
<evidence type="ECO:0000256" key="10">
    <source>
        <dbReference type="PROSITE-ProRule" id="PRU00433"/>
    </source>
</evidence>
<dbReference type="SUPFAM" id="SSF46626">
    <property type="entry name" value="Cytochrome c"/>
    <property type="match status" value="1"/>
</dbReference>
<dbReference type="InterPro" id="IPR051811">
    <property type="entry name" value="Cytochrome_c550/c551-like"/>
</dbReference>
<feature type="domain" description="Cytochrome c" evidence="13">
    <location>
        <begin position="186"/>
        <end position="263"/>
    </location>
</feature>
<evidence type="ECO:0000259" key="12">
    <source>
        <dbReference type="PROSITE" id="PS51003"/>
    </source>
</evidence>
<dbReference type="Pfam" id="PF13442">
    <property type="entry name" value="Cytochrome_CBB3"/>
    <property type="match status" value="1"/>
</dbReference>
<evidence type="ECO:0000256" key="3">
    <source>
        <dbReference type="ARBA" id="ARBA00022617"/>
    </source>
</evidence>
<evidence type="ECO:0000313" key="15">
    <source>
        <dbReference type="Proteomes" id="UP000196475"/>
    </source>
</evidence>
<protein>
    <submittedName>
        <fullName evidence="14">Cytochrome C oxidase Cbb3</fullName>
    </submittedName>
</protein>
<dbReference type="GO" id="GO:0020037">
    <property type="term" value="F:heme binding"/>
    <property type="evidence" value="ECO:0007669"/>
    <property type="project" value="InterPro"/>
</dbReference>
<keyword evidence="4 11" id="KW-0812">Transmembrane</keyword>
<keyword evidence="8 10" id="KW-0408">Iron</keyword>
<dbReference type="GO" id="GO:0016020">
    <property type="term" value="C:membrane"/>
    <property type="evidence" value="ECO:0007669"/>
    <property type="project" value="UniProtKB-SubCell"/>
</dbReference>
<evidence type="ECO:0000256" key="11">
    <source>
        <dbReference type="SAM" id="Phobius"/>
    </source>
</evidence>
<keyword evidence="3 10" id="KW-0349">Heme</keyword>
<evidence type="ECO:0000256" key="5">
    <source>
        <dbReference type="ARBA" id="ARBA00022723"/>
    </source>
</evidence>
<dbReference type="InterPro" id="IPR009056">
    <property type="entry name" value="Cyt_c-like_dom"/>
</dbReference>
<keyword evidence="7 11" id="KW-1133">Transmembrane helix</keyword>
<feature type="transmembrane region" description="Helical" evidence="11">
    <location>
        <begin position="103"/>
        <end position="125"/>
    </location>
</feature>
<keyword evidence="2" id="KW-0813">Transport</keyword>
<dbReference type="Gene3D" id="1.10.760.10">
    <property type="entry name" value="Cytochrome c-like domain"/>
    <property type="match status" value="1"/>
</dbReference>
<dbReference type="EMBL" id="LZRT01000036">
    <property type="protein sequence ID" value="OUM89689.1"/>
    <property type="molecule type" value="Genomic_DNA"/>
</dbReference>
<evidence type="ECO:0000256" key="1">
    <source>
        <dbReference type="ARBA" id="ARBA00004141"/>
    </source>
</evidence>
<dbReference type="InterPro" id="IPR036150">
    <property type="entry name" value="Cyt_b/b6_C_sf"/>
</dbReference>
<dbReference type="SUPFAM" id="SSF81648">
    <property type="entry name" value="a domain/subunit of cytochrome bc1 complex (Ubiquinol-cytochrome c reductase)"/>
    <property type="match status" value="1"/>
</dbReference>
<dbReference type="PROSITE" id="PS51007">
    <property type="entry name" value="CYTC"/>
    <property type="match status" value="1"/>
</dbReference>
<sequence>MAREPKEIVYVGDSRVRAERRPNIPRDYDEYPGKTEAFMPDFLLKEWMVAAVFLVGFMLLVILHPAPLEEVADPTNTAYTPLPDWYFLFLYQLLKYPFASGPFVVVGTVIIPGIAFGALLLAPWLDRSPHRRALKRPIASGVMLLSLAAIIYLTWAAVAQHEAMEAASGKTGSGTPMEKAKVELVEPDSEGAQIFASQSSCTGCHGANLQGGMGPSLLGVGDRLSAEEIADVIKNGRGAMPPGAFTGSDAELNTLVEWLAKQKANPEAKEEK</sequence>
<dbReference type="GO" id="GO:0016491">
    <property type="term" value="F:oxidoreductase activity"/>
    <property type="evidence" value="ECO:0007669"/>
    <property type="project" value="InterPro"/>
</dbReference>
<dbReference type="InterPro" id="IPR036909">
    <property type="entry name" value="Cyt_c-like_dom_sf"/>
</dbReference>
<accession>A0A1Y3PZ93</accession>
<evidence type="ECO:0000256" key="7">
    <source>
        <dbReference type="ARBA" id="ARBA00022989"/>
    </source>
</evidence>
<evidence type="ECO:0000256" key="9">
    <source>
        <dbReference type="ARBA" id="ARBA00023136"/>
    </source>
</evidence>
<dbReference type="GO" id="GO:0046872">
    <property type="term" value="F:metal ion binding"/>
    <property type="evidence" value="ECO:0007669"/>
    <property type="project" value="UniProtKB-KW"/>
</dbReference>
<comment type="caution">
    <text evidence="14">The sequence shown here is derived from an EMBL/GenBank/DDBJ whole genome shotgun (WGS) entry which is preliminary data.</text>
</comment>
<dbReference type="Proteomes" id="UP000196475">
    <property type="component" value="Unassembled WGS sequence"/>
</dbReference>
<dbReference type="InterPro" id="IPR005798">
    <property type="entry name" value="Cyt_b/b6_C"/>
</dbReference>
<organism evidence="14 15">
    <name type="scientific">Bacillus thermozeamaize</name>
    <dbReference type="NCBI Taxonomy" id="230954"/>
    <lineage>
        <taxon>Bacteria</taxon>
        <taxon>Bacillati</taxon>
        <taxon>Bacillota</taxon>
        <taxon>Bacilli</taxon>
        <taxon>Bacillales</taxon>
        <taxon>Bacillaceae</taxon>
        <taxon>Bacillus</taxon>
    </lineage>
</organism>
<feature type="transmembrane region" description="Helical" evidence="11">
    <location>
        <begin position="137"/>
        <end position="158"/>
    </location>
</feature>
<dbReference type="AlphaFoldDB" id="A0A1Y3PZ93"/>
<dbReference type="Pfam" id="PF00032">
    <property type="entry name" value="Cytochrom_B_C"/>
    <property type="match status" value="1"/>
</dbReference>
<evidence type="ECO:0000256" key="4">
    <source>
        <dbReference type="ARBA" id="ARBA00022692"/>
    </source>
</evidence>
<evidence type="ECO:0000256" key="6">
    <source>
        <dbReference type="ARBA" id="ARBA00022982"/>
    </source>
</evidence>
<name>A0A1Y3PZ93_9BACI</name>
<keyword evidence="5 10" id="KW-0479">Metal-binding</keyword>